<feature type="transmembrane region" description="Helical" evidence="1">
    <location>
        <begin position="20"/>
        <end position="39"/>
    </location>
</feature>
<dbReference type="EMBL" id="AP024233">
    <property type="protein sequence ID" value="BCO10751.1"/>
    <property type="molecule type" value="Genomic_DNA"/>
</dbReference>
<evidence type="ECO:0000256" key="1">
    <source>
        <dbReference type="SAM" id="Phobius"/>
    </source>
</evidence>
<evidence type="ECO:0000313" key="3">
    <source>
        <dbReference type="Proteomes" id="UP001063350"/>
    </source>
</evidence>
<evidence type="ECO:0000313" key="2">
    <source>
        <dbReference type="EMBL" id="BCO10751.1"/>
    </source>
</evidence>
<protein>
    <submittedName>
        <fullName evidence="2">Uncharacterized protein</fullName>
    </submittedName>
</protein>
<keyword evidence="1" id="KW-0472">Membrane</keyword>
<keyword evidence="1" id="KW-1133">Transmembrane helix</keyword>
<keyword evidence="1" id="KW-0812">Transmembrane</keyword>
<accession>A0A915XLY7</accession>
<organism evidence="2 3">
    <name type="scientific">Desulfolithobacter dissulfuricans</name>
    <dbReference type="NCBI Taxonomy" id="2795293"/>
    <lineage>
        <taxon>Bacteria</taxon>
        <taxon>Pseudomonadati</taxon>
        <taxon>Thermodesulfobacteriota</taxon>
        <taxon>Desulfobulbia</taxon>
        <taxon>Desulfobulbales</taxon>
        <taxon>Desulfobulbaceae</taxon>
        <taxon>Desulfolithobacter</taxon>
    </lineage>
</organism>
<reference evidence="2" key="1">
    <citation type="submission" date="2020-12" db="EMBL/GenBank/DDBJ databases">
        <title>Desulfobium dissulfuricans gen. nov., sp. nov., a novel mesophilic, sulfate-reducing bacterium isolated from a deep-sea hydrothermal vent.</title>
        <authorList>
            <person name="Hashimoto Y."/>
            <person name="Tame A."/>
            <person name="Sawayama S."/>
            <person name="Miyazaki J."/>
            <person name="Takai K."/>
            <person name="Nakagawa S."/>
        </authorList>
    </citation>
    <scope>NUCLEOTIDE SEQUENCE</scope>
    <source>
        <strain evidence="2">GF1</strain>
    </source>
</reference>
<keyword evidence="3" id="KW-1185">Reference proteome</keyword>
<dbReference type="AlphaFoldDB" id="A0A915XLY7"/>
<gene>
    <name evidence="2" type="ORF">GF1_31270</name>
</gene>
<dbReference type="KEGG" id="ddu:GF1_31270"/>
<dbReference type="RefSeq" id="WP_267927470.1">
    <property type="nucleotide sequence ID" value="NZ_AP024233.1"/>
</dbReference>
<dbReference type="Proteomes" id="UP001063350">
    <property type="component" value="Chromosome"/>
</dbReference>
<proteinExistence type="predicted"/>
<name>A0A915XLY7_9BACT</name>
<sequence length="301" mass="34141">MEHEAAVHSGKAHHKWIPGWLGWGFLLLLVLGLAVTARARDERILFLHHSTGNIIYTQGDVRGWIERYNGQQGTGYVIDDRYYPNTPYPWSNYPYDYWNLWVNGACRPDEPNIHCLDQLTADYQVIIFKNCYPVSNIEADTGTPDITSSRKSLENYRLQYSAVRDLLTRYPDTLFIFWTGAPLHRLATTPEKAARARAFAQWVKNDMLATGEYQNIRVFDYFDLTAGDDNVLRHDYETSHTSSDSHPNSQAARDVGPVFASFIVDSAREFFDHPVEPVGQQGGGNGQGGLQPVTSLLLLQE</sequence>